<accession>A0A6A5WHB2</accession>
<protein>
    <recommendedName>
        <fullName evidence="1">CHAT domain-containing protein</fullName>
    </recommendedName>
</protein>
<keyword evidence="3" id="KW-1185">Reference proteome</keyword>
<evidence type="ECO:0000259" key="1">
    <source>
        <dbReference type="Pfam" id="PF12770"/>
    </source>
</evidence>
<dbReference type="InterPro" id="IPR011990">
    <property type="entry name" value="TPR-like_helical_dom_sf"/>
</dbReference>
<dbReference type="Pfam" id="PF12770">
    <property type="entry name" value="CHAT"/>
    <property type="match status" value="1"/>
</dbReference>
<gene>
    <name evidence="2" type="ORF">P154DRAFT_522026</name>
</gene>
<proteinExistence type="predicted"/>
<evidence type="ECO:0000313" key="2">
    <source>
        <dbReference type="EMBL" id="KAF2001032.1"/>
    </source>
</evidence>
<dbReference type="OrthoDB" id="9991317at2759"/>
<organism evidence="2 3">
    <name type="scientific">Amniculicola lignicola CBS 123094</name>
    <dbReference type="NCBI Taxonomy" id="1392246"/>
    <lineage>
        <taxon>Eukaryota</taxon>
        <taxon>Fungi</taxon>
        <taxon>Dikarya</taxon>
        <taxon>Ascomycota</taxon>
        <taxon>Pezizomycotina</taxon>
        <taxon>Dothideomycetes</taxon>
        <taxon>Pleosporomycetidae</taxon>
        <taxon>Pleosporales</taxon>
        <taxon>Amniculicolaceae</taxon>
        <taxon>Amniculicola</taxon>
    </lineage>
</organism>
<reference evidence="2" key="1">
    <citation type="journal article" date="2020" name="Stud. Mycol.">
        <title>101 Dothideomycetes genomes: a test case for predicting lifestyles and emergence of pathogens.</title>
        <authorList>
            <person name="Haridas S."/>
            <person name="Albert R."/>
            <person name="Binder M."/>
            <person name="Bloem J."/>
            <person name="Labutti K."/>
            <person name="Salamov A."/>
            <person name="Andreopoulos B."/>
            <person name="Baker S."/>
            <person name="Barry K."/>
            <person name="Bills G."/>
            <person name="Bluhm B."/>
            <person name="Cannon C."/>
            <person name="Castanera R."/>
            <person name="Culley D."/>
            <person name="Daum C."/>
            <person name="Ezra D."/>
            <person name="Gonzalez J."/>
            <person name="Henrissat B."/>
            <person name="Kuo A."/>
            <person name="Liang C."/>
            <person name="Lipzen A."/>
            <person name="Lutzoni F."/>
            <person name="Magnuson J."/>
            <person name="Mondo S."/>
            <person name="Nolan M."/>
            <person name="Ohm R."/>
            <person name="Pangilinan J."/>
            <person name="Park H.-J."/>
            <person name="Ramirez L."/>
            <person name="Alfaro M."/>
            <person name="Sun H."/>
            <person name="Tritt A."/>
            <person name="Yoshinaga Y."/>
            <person name="Zwiers L.-H."/>
            <person name="Turgeon B."/>
            <person name="Goodwin S."/>
            <person name="Spatafora J."/>
            <person name="Crous P."/>
            <person name="Grigoriev I."/>
        </authorList>
    </citation>
    <scope>NUCLEOTIDE SEQUENCE</scope>
    <source>
        <strain evidence="2">CBS 123094</strain>
    </source>
</reference>
<sequence length="1551" mass="175650">MESTTEAEEAQFDDLQSLLSRPSFRLLTPLDDAIDIYKRLTGLTIITDIQRESLHFVLSDLLQKRYHEKRLLADLNDAITFTRLLPSNDGGHVETLGVLLYERFLRKQAIVDIDESIQIFQKAIDATEHIDLQSVKLLNRLATCFYARFHIAKSKDDLDTSISMTTKAIQIANSPDAFRTKIMLQHDLAARLAIRYEVAGDAQDLEQATNTNHGALVSLRDDDAYRAPLLVNRARIAFTRFKRSYFWKDLDEAKHAAKEATDLRSTDPLTRIVIHQNLAVFHLQSFEIGKIAVDLMVARQNAISAVTQSEKMKLHVDATQETLFQCYQAALLQTGEMAELQGLMDVLENQIDRLPKQSPRCSKREQYLNLLGLKFQHTGDHADLVFLCHEALQSLRDGSQGTNDEPDAAKERLIDALSYLLGEIYRYLLIPEFFHVRDGFITALYDEFVKYKHEGALGALKSILTKCEVLSFRTNRYARDRETRGEEAYNHITKIAGCMERARLKARTESDPSPLTQFRFRMMDLRLSMPKGNEGEKISVQDARDALLLSDGNQDIKLLEEDPATNAPKNHQLSKALLSQAGQFGPESKTAAASALVEALSYARKAIDGFPAENKDRLDALVTYVTICQMKDEFGQEYAATNEELIIVESALDVLPQSQSTLVLQLQLCQIRRFRYLRTQEVDDIDRAMALAETFVFEDFINAEFRNEPYWFERVSIACQVFRTRYQQLSDSAALDRGISILRKALRYAEAFDTRQRPNDSNLVTSMGTLGSMLRHRFRQTGAFRDLQEAATHGRRAVRIIEDKRMPRGLADAIKNNVSLIIEDLFKRTKKLEDLQEAIGLVESVQGRSQLTGINLANMLHERFMFTKEFQDLKRAVSIAQAAVNSKADWEPYLEVTYGDASEILLTMFNQTQETQYLDEALTYADIASREMKEEGPWMTNHLVTHGEILLAKARLLGTFNDELRERSISTFLRAWKNISGNTAARIAAARRAAELYCTRRDWVSAYRLLKAAVEFLSELSPPWLDHRDRQDLIKNLSGLAVDAAMVALKERKTAYQALRLLELGRSIIMGSSIDVRSDISHLGDVNPELERQFNRLRMALDTSSEREDDPFKYRNKGVNGEDYQRYGKQIKLHEPETRITEDERKAVFEQMKSVLVSIRQQPGLEDFLQPPTEDRMLKLAHDGPIVFVLCSQIVDETKAIIVQATGLHVLDLPAARPAEITGRLQQLRGELLNGPLRTYAARSKKFRGELVWLWDVIVEPILSSICHDFRDKFPQKKPHVRWIGVGAFNCVPFHAAGEHDTGATNNAINHIISSYSTSLRALQYVKEPNSRSNQLDRLYIATMENTIGCPPLPSVTQEMSSISSIASDFIAVATNPAPTPKEVLDQLPHHNLLHFACHGISDASDPFNSRLLLNKPSRYYGDKVTTSEPLSVRGLLTSRSPRADLAYISACSSADNQVGELADEAVHIASGFQLAGFRNVVASLWSQKDKVCLSVAELFYRELFRLREERNREGGGEWPVAEALHNAVVEFRERKPDMVLQWASFVHIGG</sequence>
<dbReference type="Gene3D" id="1.25.40.10">
    <property type="entry name" value="Tetratricopeptide repeat domain"/>
    <property type="match status" value="1"/>
</dbReference>
<dbReference type="EMBL" id="ML977585">
    <property type="protein sequence ID" value="KAF2001032.1"/>
    <property type="molecule type" value="Genomic_DNA"/>
</dbReference>
<feature type="domain" description="CHAT" evidence="1">
    <location>
        <begin position="1252"/>
        <end position="1550"/>
    </location>
</feature>
<name>A0A6A5WHB2_9PLEO</name>
<evidence type="ECO:0000313" key="3">
    <source>
        <dbReference type="Proteomes" id="UP000799779"/>
    </source>
</evidence>
<dbReference type="InterPro" id="IPR024983">
    <property type="entry name" value="CHAT_dom"/>
</dbReference>
<dbReference type="Proteomes" id="UP000799779">
    <property type="component" value="Unassembled WGS sequence"/>
</dbReference>